<dbReference type="OrthoDB" id="932750at2"/>
<dbReference type="AlphaFoldDB" id="A0A4R5QEY5"/>
<dbReference type="RefSeq" id="WP_133290234.1">
    <property type="nucleotide sequence ID" value="NZ_SMSJ01000028.1"/>
</dbReference>
<gene>
    <name evidence="1" type="ORF">E2C06_19235</name>
</gene>
<sequence length="96" mass="10650">MAIPTLCFACRLPRQDLHLRCAQLPDQPGSAKKQTKTPAYRIREVLPHLIAGYPNARVEVTRHGLLLRLSQPAMPRTMAHGIRLIEPPPRKAIAGG</sequence>
<organism evidence="1 2">
    <name type="scientific">Dankookia rubra</name>
    <dbReference type="NCBI Taxonomy" id="1442381"/>
    <lineage>
        <taxon>Bacteria</taxon>
        <taxon>Pseudomonadati</taxon>
        <taxon>Pseudomonadota</taxon>
        <taxon>Alphaproteobacteria</taxon>
        <taxon>Acetobacterales</taxon>
        <taxon>Roseomonadaceae</taxon>
        <taxon>Dankookia</taxon>
    </lineage>
</organism>
<dbReference type="Proteomes" id="UP000295096">
    <property type="component" value="Unassembled WGS sequence"/>
</dbReference>
<protein>
    <submittedName>
        <fullName evidence="1">Uncharacterized protein</fullName>
    </submittedName>
</protein>
<evidence type="ECO:0000313" key="2">
    <source>
        <dbReference type="Proteomes" id="UP000295096"/>
    </source>
</evidence>
<proteinExistence type="predicted"/>
<comment type="caution">
    <text evidence="1">The sequence shown here is derived from an EMBL/GenBank/DDBJ whole genome shotgun (WGS) entry which is preliminary data.</text>
</comment>
<evidence type="ECO:0000313" key="1">
    <source>
        <dbReference type="EMBL" id="TDH60987.1"/>
    </source>
</evidence>
<dbReference type="EMBL" id="SMSJ01000028">
    <property type="protein sequence ID" value="TDH60987.1"/>
    <property type="molecule type" value="Genomic_DNA"/>
</dbReference>
<name>A0A4R5QEY5_9PROT</name>
<accession>A0A4R5QEY5</accession>
<reference evidence="1 2" key="1">
    <citation type="journal article" date="2016" name="J. Microbiol.">
        <title>Dankookia rubra gen. nov., sp. nov., an alphaproteobacterium isolated from sediment of a shallow stream.</title>
        <authorList>
            <person name="Kim W.H."/>
            <person name="Kim D.H."/>
            <person name="Kang K."/>
            <person name="Ahn T.Y."/>
        </authorList>
    </citation>
    <scope>NUCLEOTIDE SEQUENCE [LARGE SCALE GENOMIC DNA]</scope>
    <source>
        <strain evidence="1 2">JCM30602</strain>
    </source>
</reference>
<keyword evidence="2" id="KW-1185">Reference proteome</keyword>